<keyword evidence="2" id="KW-0813">Transport</keyword>
<keyword evidence="6" id="KW-0496">Mitochondrion</keyword>
<accession>A0A1Y1HPG1</accession>
<evidence type="ECO:0008006" key="12">
    <source>
        <dbReference type="Google" id="ProtNLM"/>
    </source>
</evidence>
<proteinExistence type="predicted"/>
<reference evidence="10 11" key="1">
    <citation type="journal article" date="2014" name="Nat. Commun.">
        <title>Klebsormidium flaccidum genome reveals primary factors for plant terrestrial adaptation.</title>
        <authorList>
            <person name="Hori K."/>
            <person name="Maruyama F."/>
            <person name="Fujisawa T."/>
            <person name="Togashi T."/>
            <person name="Yamamoto N."/>
            <person name="Seo M."/>
            <person name="Sato S."/>
            <person name="Yamada T."/>
            <person name="Mori H."/>
            <person name="Tajima N."/>
            <person name="Moriyama T."/>
            <person name="Ikeuchi M."/>
            <person name="Watanabe M."/>
            <person name="Wada H."/>
            <person name="Kobayashi K."/>
            <person name="Saito M."/>
            <person name="Masuda T."/>
            <person name="Sasaki-Sekimoto Y."/>
            <person name="Mashiguchi K."/>
            <person name="Awai K."/>
            <person name="Shimojima M."/>
            <person name="Masuda S."/>
            <person name="Iwai M."/>
            <person name="Nobusawa T."/>
            <person name="Narise T."/>
            <person name="Kondo S."/>
            <person name="Saito H."/>
            <person name="Sato R."/>
            <person name="Murakawa M."/>
            <person name="Ihara Y."/>
            <person name="Oshima-Yamada Y."/>
            <person name="Ohtaka K."/>
            <person name="Satoh M."/>
            <person name="Sonobe K."/>
            <person name="Ishii M."/>
            <person name="Ohtani R."/>
            <person name="Kanamori-Sato M."/>
            <person name="Honoki R."/>
            <person name="Miyazaki D."/>
            <person name="Mochizuki H."/>
            <person name="Umetsu J."/>
            <person name="Higashi K."/>
            <person name="Shibata D."/>
            <person name="Kamiya Y."/>
            <person name="Sato N."/>
            <person name="Nakamura Y."/>
            <person name="Tabata S."/>
            <person name="Ida S."/>
            <person name="Kurokawa K."/>
            <person name="Ohta H."/>
        </authorList>
    </citation>
    <scope>NUCLEOTIDE SEQUENCE [LARGE SCALE GENOMIC DNA]</scope>
    <source>
        <strain evidence="10 11">NIES-2285</strain>
    </source>
</reference>
<name>A0A1Y1HPG1_KLENI</name>
<keyword evidence="7" id="KW-1015">Disulfide bond</keyword>
<evidence type="ECO:0000256" key="8">
    <source>
        <dbReference type="ARBA" id="ARBA00023284"/>
    </source>
</evidence>
<dbReference type="GO" id="GO:0051604">
    <property type="term" value="P:protein maturation"/>
    <property type="evidence" value="ECO:0000318"/>
    <property type="project" value="GO_Central"/>
</dbReference>
<evidence type="ECO:0000256" key="2">
    <source>
        <dbReference type="ARBA" id="ARBA00022448"/>
    </source>
</evidence>
<sequence>MASAQRSNDLGGVEPAVRPGSNEELQKARSQSGGGENPFEALAEEALGGLDGISEEDLEAKAREALECPCIDGIKNGPCGASFVDAFVCYIKSREEEKGSDCLEKFVAMQSCMVAHPEILEEMQDDEES</sequence>
<evidence type="ECO:0000256" key="3">
    <source>
        <dbReference type="ARBA" id="ARBA00022927"/>
    </source>
</evidence>
<dbReference type="EMBL" id="DF236962">
    <property type="protein sequence ID" value="GAQ78467.1"/>
    <property type="molecule type" value="Genomic_DNA"/>
</dbReference>
<comment type="subcellular location">
    <subcellularLocation>
        <location evidence="1">Mitochondrion</location>
    </subcellularLocation>
</comment>
<dbReference type="AlphaFoldDB" id="A0A1Y1HPG1"/>
<dbReference type="InterPro" id="IPR039289">
    <property type="entry name" value="CHCHD4"/>
</dbReference>
<dbReference type="Gene3D" id="1.10.287.2900">
    <property type="match status" value="1"/>
</dbReference>
<feature type="region of interest" description="Disordered" evidence="9">
    <location>
        <begin position="1"/>
        <end position="50"/>
    </location>
</feature>
<dbReference type="Proteomes" id="UP000054558">
    <property type="component" value="Unassembled WGS sequence"/>
</dbReference>
<evidence type="ECO:0000256" key="7">
    <source>
        <dbReference type="ARBA" id="ARBA00023157"/>
    </source>
</evidence>
<dbReference type="STRING" id="105231.A0A1Y1HPG1"/>
<evidence type="ECO:0000256" key="4">
    <source>
        <dbReference type="ARBA" id="ARBA00023002"/>
    </source>
</evidence>
<keyword evidence="4" id="KW-0560">Oxidoreductase</keyword>
<dbReference type="GO" id="GO:0005758">
    <property type="term" value="C:mitochondrial intermembrane space"/>
    <property type="evidence" value="ECO:0000318"/>
    <property type="project" value="GO_Central"/>
</dbReference>
<evidence type="ECO:0000256" key="1">
    <source>
        <dbReference type="ARBA" id="ARBA00004173"/>
    </source>
</evidence>
<protein>
    <recommendedName>
        <fullName evidence="12">CHCH domain-containing protein</fullName>
    </recommendedName>
</protein>
<evidence type="ECO:0000256" key="9">
    <source>
        <dbReference type="SAM" id="MobiDB-lite"/>
    </source>
</evidence>
<evidence type="ECO:0000256" key="6">
    <source>
        <dbReference type="ARBA" id="ARBA00023128"/>
    </source>
</evidence>
<evidence type="ECO:0000256" key="5">
    <source>
        <dbReference type="ARBA" id="ARBA00023010"/>
    </source>
</evidence>
<keyword evidence="11" id="KW-1185">Reference proteome</keyword>
<keyword evidence="8" id="KW-0676">Redox-active center</keyword>
<dbReference type="GO" id="GO:0015035">
    <property type="term" value="F:protein-disulfide reductase activity"/>
    <property type="evidence" value="ECO:0000318"/>
    <property type="project" value="GO_Central"/>
</dbReference>
<keyword evidence="5" id="KW-0811">Translocation</keyword>
<evidence type="ECO:0000313" key="10">
    <source>
        <dbReference type="EMBL" id="GAQ78467.1"/>
    </source>
</evidence>
<dbReference type="PANTHER" id="PTHR21622">
    <property type="entry name" value="COILED-COIL-HELIX-COILED-COIL-HELIX DOMAIN CONTAINING 4"/>
    <property type="match status" value="1"/>
</dbReference>
<organism evidence="10 11">
    <name type="scientific">Klebsormidium nitens</name>
    <name type="common">Green alga</name>
    <name type="synonym">Ulothrix nitens</name>
    <dbReference type="NCBI Taxonomy" id="105231"/>
    <lineage>
        <taxon>Eukaryota</taxon>
        <taxon>Viridiplantae</taxon>
        <taxon>Streptophyta</taxon>
        <taxon>Klebsormidiophyceae</taxon>
        <taxon>Klebsormidiales</taxon>
        <taxon>Klebsormidiaceae</taxon>
        <taxon>Klebsormidium</taxon>
    </lineage>
</organism>
<dbReference type="OrthoDB" id="7481291at2759"/>
<dbReference type="OMA" id="PPIWSVK"/>
<keyword evidence="3" id="KW-0653">Protein transport</keyword>
<evidence type="ECO:0000313" key="11">
    <source>
        <dbReference type="Proteomes" id="UP000054558"/>
    </source>
</evidence>
<gene>
    <name evidence="10" type="ORF">KFL_000130500</name>
</gene>
<dbReference type="PANTHER" id="PTHR21622:SF0">
    <property type="entry name" value="COILED-COIL-HELIX-COILED-COIL-HELIX DOMAIN CONTAINING 4"/>
    <property type="match status" value="1"/>
</dbReference>
<dbReference type="GO" id="GO:0045041">
    <property type="term" value="P:protein import into mitochondrial intermembrane space"/>
    <property type="evidence" value="ECO:0000318"/>
    <property type="project" value="GO_Central"/>
</dbReference>